<feature type="compositionally biased region" description="Polar residues" evidence="1">
    <location>
        <begin position="1783"/>
        <end position="1794"/>
    </location>
</feature>
<dbReference type="PROSITE" id="PS51257">
    <property type="entry name" value="PROKAR_LIPOPROTEIN"/>
    <property type="match status" value="1"/>
</dbReference>
<feature type="compositionally biased region" description="Polar residues" evidence="1">
    <location>
        <begin position="1702"/>
        <end position="1720"/>
    </location>
</feature>
<feature type="region of interest" description="Disordered" evidence="1">
    <location>
        <begin position="554"/>
        <end position="644"/>
    </location>
</feature>
<feature type="compositionally biased region" description="Polar residues" evidence="1">
    <location>
        <begin position="1182"/>
        <end position="1193"/>
    </location>
</feature>
<accession>A0A0F7UXB2</accession>
<feature type="compositionally biased region" description="Low complexity" evidence="1">
    <location>
        <begin position="1084"/>
        <end position="1102"/>
    </location>
</feature>
<reference evidence="3" key="1">
    <citation type="journal article" date="2015" name="PLoS ONE">
        <title>Comprehensive Evaluation of Toxoplasma gondii VEG and Neospora caninum LIV Genomes with Tachyzoite Stage Transcriptome and Proteome Defines Novel Transcript Features.</title>
        <authorList>
            <person name="Ramaprasad A."/>
            <person name="Mourier T."/>
            <person name="Naeem R."/>
            <person name="Malas T.B."/>
            <person name="Moussa E."/>
            <person name="Panigrahi A."/>
            <person name="Vermont S.J."/>
            <person name="Otto T.D."/>
            <person name="Wastling J."/>
            <person name="Pain A."/>
        </authorList>
    </citation>
    <scope>NUCLEOTIDE SEQUENCE</scope>
    <source>
        <strain evidence="3">VEG</strain>
    </source>
</reference>
<feature type="compositionally biased region" description="Polar residues" evidence="1">
    <location>
        <begin position="1599"/>
        <end position="1610"/>
    </location>
</feature>
<organism evidence="3">
    <name type="scientific">Toxoplasma gondii (strain ATCC 50861 / VEG)</name>
    <dbReference type="NCBI Taxonomy" id="432359"/>
    <lineage>
        <taxon>Eukaryota</taxon>
        <taxon>Sar</taxon>
        <taxon>Alveolata</taxon>
        <taxon>Apicomplexa</taxon>
        <taxon>Conoidasida</taxon>
        <taxon>Coccidia</taxon>
        <taxon>Eucoccidiorida</taxon>
        <taxon>Eimeriorina</taxon>
        <taxon>Sarcocystidae</taxon>
        <taxon>Toxoplasma</taxon>
    </lineage>
</organism>
<feature type="compositionally biased region" description="Polar residues" evidence="1">
    <location>
        <begin position="1321"/>
        <end position="1351"/>
    </location>
</feature>
<evidence type="ECO:0000256" key="1">
    <source>
        <dbReference type="SAM" id="MobiDB-lite"/>
    </source>
</evidence>
<name>A0A0F7UXB2_TOXGV</name>
<gene>
    <name evidence="3" type="ORF">BN1205_023810</name>
</gene>
<proteinExistence type="predicted"/>
<feature type="region of interest" description="Disordered" evidence="1">
    <location>
        <begin position="1321"/>
        <end position="1369"/>
    </location>
</feature>
<feature type="region of interest" description="Disordered" evidence="1">
    <location>
        <begin position="1169"/>
        <end position="1200"/>
    </location>
</feature>
<feature type="compositionally biased region" description="Polar residues" evidence="1">
    <location>
        <begin position="1049"/>
        <end position="1082"/>
    </location>
</feature>
<feature type="region of interest" description="Disordered" evidence="1">
    <location>
        <begin position="1257"/>
        <end position="1292"/>
    </location>
</feature>
<feature type="region of interest" description="Disordered" evidence="1">
    <location>
        <begin position="1754"/>
        <end position="1904"/>
    </location>
</feature>
<feature type="compositionally biased region" description="Low complexity" evidence="1">
    <location>
        <begin position="185"/>
        <end position="198"/>
    </location>
</feature>
<feature type="region of interest" description="Disordered" evidence="1">
    <location>
        <begin position="1403"/>
        <end position="1479"/>
    </location>
</feature>
<feature type="compositionally biased region" description="Polar residues" evidence="1">
    <location>
        <begin position="554"/>
        <end position="592"/>
    </location>
</feature>
<feature type="region of interest" description="Disordered" evidence="1">
    <location>
        <begin position="703"/>
        <end position="756"/>
    </location>
</feature>
<feature type="region of interest" description="Disordered" evidence="1">
    <location>
        <begin position="669"/>
        <end position="689"/>
    </location>
</feature>
<feature type="compositionally biased region" description="Polar residues" evidence="1">
    <location>
        <begin position="76"/>
        <end position="98"/>
    </location>
</feature>
<feature type="compositionally biased region" description="Polar residues" evidence="1">
    <location>
        <begin position="200"/>
        <end position="213"/>
    </location>
</feature>
<feature type="compositionally biased region" description="Polar residues" evidence="1">
    <location>
        <begin position="1421"/>
        <end position="1450"/>
    </location>
</feature>
<feature type="compositionally biased region" description="Gly residues" evidence="1">
    <location>
        <begin position="1721"/>
        <end position="1730"/>
    </location>
</feature>
<feature type="region of interest" description="Disordered" evidence="1">
    <location>
        <begin position="975"/>
        <end position="998"/>
    </location>
</feature>
<feature type="compositionally biased region" description="Polar residues" evidence="1">
    <location>
        <begin position="1848"/>
        <end position="1871"/>
    </location>
</feature>
<feature type="region of interest" description="Disordered" evidence="1">
    <location>
        <begin position="1523"/>
        <end position="1735"/>
    </location>
</feature>
<keyword evidence="2" id="KW-0732">Signal</keyword>
<feature type="region of interest" description="Disordered" evidence="1">
    <location>
        <begin position="772"/>
        <end position="829"/>
    </location>
</feature>
<feature type="region of interest" description="Disordered" evidence="1">
    <location>
        <begin position="1038"/>
        <end position="1141"/>
    </location>
</feature>
<feature type="compositionally biased region" description="Low complexity" evidence="1">
    <location>
        <begin position="942"/>
        <end position="952"/>
    </location>
</feature>
<feature type="region of interest" description="Disordered" evidence="1">
    <location>
        <begin position="942"/>
        <end position="962"/>
    </location>
</feature>
<feature type="compositionally biased region" description="Low complexity" evidence="1">
    <location>
        <begin position="1620"/>
        <end position="1632"/>
    </location>
</feature>
<evidence type="ECO:0000256" key="2">
    <source>
        <dbReference type="SAM" id="SignalP"/>
    </source>
</evidence>
<feature type="compositionally biased region" description="Polar residues" evidence="1">
    <location>
        <begin position="332"/>
        <end position="351"/>
    </location>
</feature>
<sequence length="1904" mass="201902">MKVRSVLSVGFWAAACVAFQTNPDLDNLCHDNSRNYEFRLLDSVFLTREGLWTSLRIVGTEAAAHSPTSTKEEQDPGSSNSPGEDTSGTQLPQGSTQCDWRKCGTREQVEKTIKEIEEEWGDESAFVTRKLQRRMSTPCRLKKHPCPKQRLTWEREIREEFRRVAPRHLERAATLRKALEQRPPSMSGSLGTQSTGGTLPQATPEDTSVSRMSATPGNAVEVELIGFAVGNDDTDIPVFRTPGPPGTTSAPSEPQAGIPATLGGKPAILILPTTSDASTGGRSISQSGTNLTQQASFQQPGGTASGPSTSSSVSTSQTALPPGNVRGAAGLGTSTPSTTNLHQASSKNSTVDPGASSSSGVSGVAQAFPGVLPGSVMHQALQRSGLLSQPPPSERPAASKRRRKRRGGEGDLASQGVGRTGVNQPVAVDPYDNTPSPKLRFSPLRTAEGAAGATKPPHLLASLPSSDPGMFSSTGSSPTGSSRLPSPQGSSSSTSLSLGTAHRNSQTTFPLKREPLPPGTLVEPVVPLVPFAANKNGRLETVLIPSAAVVATGGSSFPQSGTDATQQVGSQQPRRTASGPPTSSFVSASQTALPPGNVRGAAGPGAPPPPATHPHLAYSKRSTVDPEPSLSRSSRGVPQAFPNLQQQPQGNVVHQPLQQQPQGNVVHQPLQQQPQGSLVHQPLQQQPQGTVVHQPLQLQPQGSVVHQPLQQQTQGSLVHQPLQQQPQGNVAHQPLQQQPQGSVVHQPLQQQPQGSLVHQPLQMQPQGNVVHQPLQQQQQGSLVHHRPQHQPQGNVVHQPLQQQPQGSVVHQPLQQQPQGSLVHHRPQHQPQGNVVYQPLQQQPQGNVVHQPLQQQPQGSLVHQPLQHQAQGSVVYQPLQQQPQGNVVHQPLQQQPQGSVVYQPLQHQPQGALVHHRPQHQPQGNVVHQPLQQQPQGNFVHQPLQQQQQGSLVHHLHRRPQHQPQGNVVYQPLQQQPQGSVVHQPLQQQPQGSLVHQPLQQQPQGNVVYQPLQLQPQGSVVHQPLQQHPQGSLVHQPLQQHLQGSRVHQPLQQQPQGSVVHQPLQHQAQGSVVHQPLQQQPQGSLVHQPLQQQELLPPGVQPETSVSWKPALASADKGQQRSSGKMLMTLDIPGSSRRASERAYYAPSRDGALLFDQLFPEFPFEGTSMNHPQHYAGHDTANVGDSSQPKTAYSTGEVAGPASSFDFLSPTGWKRTIRSIETPHPGHGSQQPGGGGTVLPSYPQLKDFDLTLLSTPMPAPQWDTSTNAPSENVAAKTQAVPTRGDESGSVTSPYDQLFREAAAFNESMRSDEAPKSYLTSTSMHFQSAAPSSQNRPGSLQNKPSESGRTSGVSAVGHKAAAPHVKPSDREQNPFQLFVEPLPSAPKPTSAFAWPEAGTSFEPVTSAESMTVSGGSGKKQAKRSTSPVTASLEQSPFETVSVSSATELQAPSISEYGSPRTHLSSTPAVKGPSAGPVSSTSNEFGSLLAAALRDAGWSDGMTEDEATDFVLDSIKNLEELQVANEWDAASTETRPAAEGGTQHASFNLVSTLLGPDATPTPPGSRSTPPGGPTKKPSAMGRQKPSSRSTSDSKVEGRSSTRDSSLVAPSTSIGAAVRERSKTSSPGSSSPQSKQLTEESFSLGTKEDDSASMVEGDESQVQSSKATASATRRRAWQGQRLNIFGIQPETPGTQPVLQFMRESNRGSVSTAKSPDTPVTSAPGGSQGDSGNDGVGLVAGSSVLPSAVQGKSYASISGIPSHRESLSSSIQDVQPGGVRGAGRRTPNVRTPVSASPTTVFPFASEGLLKKTSKRQTPGLEGYTPSAKTRRETGTVLPSSLGEWQGLTLRTPMKSTSPGASEMQPLSSLVASTSRGALQPALPGSMSPSSSARPQSLRAPSRGSSSYSE</sequence>
<feature type="compositionally biased region" description="Polar residues" evidence="1">
    <location>
        <begin position="789"/>
        <end position="819"/>
    </location>
</feature>
<feature type="region of interest" description="Disordered" evidence="1">
    <location>
        <begin position="233"/>
        <end position="361"/>
    </location>
</feature>
<feature type="compositionally biased region" description="Low complexity" evidence="1">
    <location>
        <begin position="472"/>
        <end position="500"/>
    </location>
</feature>
<evidence type="ECO:0000313" key="3">
    <source>
        <dbReference type="EMBL" id="CEL74877.1"/>
    </source>
</evidence>
<feature type="compositionally biased region" description="Polar residues" evidence="1">
    <location>
        <begin position="272"/>
        <end position="298"/>
    </location>
</feature>
<dbReference type="EMBL" id="LN714498">
    <property type="protein sequence ID" value="CEL74877.1"/>
    <property type="molecule type" value="Genomic_DNA"/>
</dbReference>
<feature type="region of interest" description="Disordered" evidence="1">
    <location>
        <begin position="1217"/>
        <end position="1241"/>
    </location>
</feature>
<feature type="region of interest" description="Disordered" evidence="1">
    <location>
        <begin position="62"/>
        <end position="100"/>
    </location>
</feature>
<feature type="compositionally biased region" description="Low complexity" evidence="1">
    <location>
        <begin position="1875"/>
        <end position="1897"/>
    </location>
</feature>
<protein>
    <submittedName>
        <fullName evidence="3">Ppg3, putative</fullName>
    </submittedName>
</protein>
<feature type="chain" id="PRO_5002523537" evidence="2">
    <location>
        <begin position="19"/>
        <end position="1904"/>
    </location>
</feature>
<feature type="compositionally biased region" description="Low complexity" evidence="1">
    <location>
        <begin position="299"/>
        <end position="319"/>
    </location>
</feature>
<feature type="signal peptide" evidence="2">
    <location>
        <begin position="1"/>
        <end position="18"/>
    </location>
</feature>
<feature type="compositionally biased region" description="Basic and acidic residues" evidence="1">
    <location>
        <begin position="1588"/>
        <end position="1598"/>
    </location>
</feature>
<feature type="region of interest" description="Disordered" evidence="1">
    <location>
        <begin position="177"/>
        <end position="213"/>
    </location>
</feature>
<feature type="compositionally biased region" description="Polar residues" evidence="1">
    <location>
        <begin position="630"/>
        <end position="644"/>
    </location>
</feature>
<feature type="region of interest" description="Disordered" evidence="1">
    <location>
        <begin position="383"/>
        <end position="518"/>
    </location>
</feature>